<protein>
    <submittedName>
        <fullName evidence="4">Exoglucanase B</fullName>
        <ecNumber evidence="4">3.2.1.91</ecNumber>
    </submittedName>
</protein>
<evidence type="ECO:0000313" key="5">
    <source>
        <dbReference type="Proteomes" id="UP000250079"/>
    </source>
</evidence>
<feature type="signal peptide" evidence="2">
    <location>
        <begin position="1"/>
        <end position="24"/>
    </location>
</feature>
<keyword evidence="5" id="KW-1185">Reference proteome</keyword>
<dbReference type="Pfam" id="PF07452">
    <property type="entry name" value="CHRD"/>
    <property type="match status" value="1"/>
</dbReference>
<keyword evidence="4" id="KW-0378">Hydrolase</keyword>
<dbReference type="EC" id="3.2.1.91" evidence="4"/>
<dbReference type="InterPro" id="IPR003961">
    <property type="entry name" value="FN3_dom"/>
</dbReference>
<dbReference type="Gene3D" id="2.60.40.10">
    <property type="entry name" value="Immunoglobulins"/>
    <property type="match status" value="1"/>
</dbReference>
<evidence type="ECO:0000313" key="4">
    <source>
        <dbReference type="EMBL" id="ASJ71439.1"/>
    </source>
</evidence>
<name>A0A2Z2NJS7_9GAMM</name>
<dbReference type="InterPro" id="IPR010895">
    <property type="entry name" value="CHRD"/>
</dbReference>
<dbReference type="SMART" id="SM00060">
    <property type="entry name" value="FN3"/>
    <property type="match status" value="1"/>
</dbReference>
<dbReference type="Proteomes" id="UP000250079">
    <property type="component" value="Chromosome"/>
</dbReference>
<feature type="domain" description="Fibronectin type-III" evidence="3">
    <location>
        <begin position="188"/>
        <end position="271"/>
    </location>
</feature>
<dbReference type="SUPFAM" id="SSF49265">
    <property type="entry name" value="Fibronectin type III"/>
    <property type="match status" value="1"/>
</dbReference>
<evidence type="ECO:0000256" key="1">
    <source>
        <dbReference type="SAM" id="MobiDB-lite"/>
    </source>
</evidence>
<evidence type="ECO:0000256" key="2">
    <source>
        <dbReference type="SAM" id="SignalP"/>
    </source>
</evidence>
<keyword evidence="2" id="KW-0732">Signal</keyword>
<dbReference type="InterPro" id="IPR036116">
    <property type="entry name" value="FN3_sf"/>
</dbReference>
<sequence length="271" mass="28639">MKRMTLRTCALSALCASASFGAMAGHTNELLEATLDGREEVGSDPTTRLAGDPDGKGEAYVSGIDGDPTTLCYVLTVEKIDLVPVGEGMAAHIHEGLRDSNGPVVAALAGPEDGNAADCLTEGETGKFPTGEAGIVQRILNNPEQFYINVHNPDFPDGAIRGQLANQIHEHTHDDDDGDMMSGDAPTVPMNLTAQVYSSSALELFWDRSTDNGVVSSYDVYRDGQAYGNADGNSFFDDNLMSGTSYEYYVVAIDNEANESAASASVTVSTP</sequence>
<dbReference type="PROSITE" id="PS50853">
    <property type="entry name" value="FN3"/>
    <property type="match status" value="1"/>
</dbReference>
<gene>
    <name evidence="4" type="primary">cbhB_3</name>
    <name evidence="4" type="ORF">IMCC3135_06660</name>
</gene>
<keyword evidence="4" id="KW-0326">Glycosidase</keyword>
<dbReference type="EMBL" id="CP018632">
    <property type="protein sequence ID" value="ASJ71439.1"/>
    <property type="molecule type" value="Genomic_DNA"/>
</dbReference>
<dbReference type="KEGG" id="gai:IMCC3135_06660"/>
<proteinExistence type="predicted"/>
<organism evidence="4 5">
    <name type="scientific">Granulosicoccus antarcticus IMCC3135</name>
    <dbReference type="NCBI Taxonomy" id="1192854"/>
    <lineage>
        <taxon>Bacteria</taxon>
        <taxon>Pseudomonadati</taxon>
        <taxon>Pseudomonadota</taxon>
        <taxon>Gammaproteobacteria</taxon>
        <taxon>Chromatiales</taxon>
        <taxon>Granulosicoccaceae</taxon>
        <taxon>Granulosicoccus</taxon>
    </lineage>
</organism>
<evidence type="ECO:0000259" key="3">
    <source>
        <dbReference type="PROSITE" id="PS50853"/>
    </source>
</evidence>
<dbReference type="AlphaFoldDB" id="A0A2Z2NJS7"/>
<dbReference type="SMART" id="SM00754">
    <property type="entry name" value="CHRD"/>
    <property type="match status" value="1"/>
</dbReference>
<feature type="region of interest" description="Disordered" evidence="1">
    <location>
        <begin position="40"/>
        <end position="60"/>
    </location>
</feature>
<feature type="chain" id="PRO_5016274117" evidence="2">
    <location>
        <begin position="25"/>
        <end position="271"/>
    </location>
</feature>
<dbReference type="GO" id="GO:0016162">
    <property type="term" value="F:cellulose 1,4-beta-cellobiosidase activity"/>
    <property type="evidence" value="ECO:0007669"/>
    <property type="project" value="UniProtKB-EC"/>
</dbReference>
<accession>A0A2Z2NJS7</accession>
<reference evidence="4 5" key="1">
    <citation type="submission" date="2016-12" db="EMBL/GenBank/DDBJ databases">
        <authorList>
            <person name="Song W.-J."/>
            <person name="Kurnit D.M."/>
        </authorList>
    </citation>
    <scope>NUCLEOTIDE SEQUENCE [LARGE SCALE GENOMIC DNA]</scope>
    <source>
        <strain evidence="4 5">IMCC3135</strain>
    </source>
</reference>
<dbReference type="CDD" id="cd00063">
    <property type="entry name" value="FN3"/>
    <property type="match status" value="1"/>
</dbReference>
<dbReference type="InterPro" id="IPR013783">
    <property type="entry name" value="Ig-like_fold"/>
</dbReference>